<name>A0A172QXP7_9CORY</name>
<dbReference type="KEGG" id="ccjz:ccrud_14170"/>
<keyword evidence="1" id="KW-0614">Plasmid</keyword>
<proteinExistence type="predicted"/>
<dbReference type="RefSeq" id="WP_066570206.1">
    <property type="nucleotide sequence ID" value="NZ_CP015623.1"/>
</dbReference>
<reference evidence="1 2" key="1">
    <citation type="submission" date="2016-05" db="EMBL/GenBank/DDBJ databases">
        <title>Complete genome sequence of Corynebacterium crudilactis, a new Corynebacterium species isolated from raw cow's milk.</title>
        <authorList>
            <person name="Christian R."/>
            <person name="Zimmermann J."/>
            <person name="Lipski A."/>
            <person name="Kalinowski J."/>
        </authorList>
    </citation>
    <scope>NUCLEOTIDE SEQUENCE [LARGE SCALE GENOMIC DNA]</scope>
    <source>
        <strain evidence="1 2">JZ16</strain>
        <plasmid evidence="1 2">pCRULAC1</plasmid>
    </source>
</reference>
<organism evidence="1 2">
    <name type="scientific">Corynebacterium crudilactis</name>
    <dbReference type="NCBI Taxonomy" id="1652495"/>
    <lineage>
        <taxon>Bacteria</taxon>
        <taxon>Bacillati</taxon>
        <taxon>Actinomycetota</taxon>
        <taxon>Actinomycetes</taxon>
        <taxon>Mycobacteriales</taxon>
        <taxon>Corynebacteriaceae</taxon>
        <taxon>Corynebacterium</taxon>
    </lineage>
</organism>
<dbReference type="EMBL" id="CP015623">
    <property type="protein sequence ID" value="ANE05483.1"/>
    <property type="molecule type" value="Genomic_DNA"/>
</dbReference>
<dbReference type="AlphaFoldDB" id="A0A172QXP7"/>
<sequence length="495" mass="55919">MRIVDSQDSRTHLPLARFEEKTAMTWGFSCQITQSESNQDVICNTTKKCSPRIIETLEPAQGFSGMSFESALGTCPQEALRRFSRLRTLDGILCRLRTEKGQDTFSKKFRGLPQGLTTEQELEWALREAEADHDAESAFTAWAHALDRTFNLRRDGRAKSFILPAPESGLRWQSRKLWIEGALADPQVTTAPAMKRMAKKHLPILLHAISDFADGVTGCGVAASHATIARRARQIAVERPEIDPGGRGKPLHQMTADSIEKNVRTLRAVLRNTGWAVDCAGGRHLTTVERCLAKILFGINQTKVASVQDLVTPERAWVREEPRDARPNWATSSNAFTLRLAARSLWKTARKIMFSSTYPARAQVSFIFKIFIGLLKKIKSFEIQKSAPKRRKTNRFAGVPDPSRESQKITADLRQSWGWLLPKTRSGQRMDPRVVARIIDEEGGSHLTAKKIKTFVDLRLSMNFWEFSPARIKNRLAWFRTILRDLLGTRGEDLL</sequence>
<dbReference type="Proteomes" id="UP000076929">
    <property type="component" value="Plasmid pCRULAC1"/>
</dbReference>
<evidence type="ECO:0000313" key="2">
    <source>
        <dbReference type="Proteomes" id="UP000076929"/>
    </source>
</evidence>
<keyword evidence="2" id="KW-1185">Reference proteome</keyword>
<evidence type="ECO:0000313" key="1">
    <source>
        <dbReference type="EMBL" id="ANE05483.1"/>
    </source>
</evidence>
<accession>A0A172QXP7</accession>
<gene>
    <name evidence="1" type="ORF">ccrud_14170</name>
</gene>
<geneLocation type="plasmid" evidence="1 2">
    <name>pCRULAC1</name>
</geneLocation>
<dbReference type="OrthoDB" id="4448446at2"/>
<protein>
    <submittedName>
        <fullName evidence="1">Uncharacterized protein</fullName>
    </submittedName>
</protein>